<protein>
    <submittedName>
        <fullName evidence="2">Uncharacterized protein</fullName>
    </submittedName>
</protein>
<keyword evidence="1" id="KW-0175">Coiled coil</keyword>
<accession>A0A409WBA5</accession>
<dbReference type="PANTHER" id="PTHR38926:SF5">
    <property type="entry name" value="F-BOX AND LEUCINE-RICH REPEAT PROTEIN 6"/>
    <property type="match status" value="1"/>
</dbReference>
<dbReference type="InParanoid" id="A0A409WBA5"/>
<name>A0A409WBA5_9AGAR</name>
<dbReference type="STRING" id="231916.A0A409WBA5"/>
<dbReference type="AlphaFoldDB" id="A0A409WBA5"/>
<dbReference type="Proteomes" id="UP000284706">
    <property type="component" value="Unassembled WGS sequence"/>
</dbReference>
<dbReference type="InterPro" id="IPR032675">
    <property type="entry name" value="LRR_dom_sf"/>
</dbReference>
<organism evidence="2 3">
    <name type="scientific">Gymnopilus dilepis</name>
    <dbReference type="NCBI Taxonomy" id="231916"/>
    <lineage>
        <taxon>Eukaryota</taxon>
        <taxon>Fungi</taxon>
        <taxon>Dikarya</taxon>
        <taxon>Basidiomycota</taxon>
        <taxon>Agaricomycotina</taxon>
        <taxon>Agaricomycetes</taxon>
        <taxon>Agaricomycetidae</taxon>
        <taxon>Agaricales</taxon>
        <taxon>Agaricineae</taxon>
        <taxon>Hymenogastraceae</taxon>
        <taxon>Gymnopilus</taxon>
    </lineage>
</organism>
<sequence length="1104" mass="125572">MTCPHCDDFGAYRNDEITCPRANSEDCRSCLSLKQLELRIQEAKKAIIDLVKEHRELRTQMNIDHDLIVHRISPEVASLIFQFCLPAVPLNGILSMDRQERLAPLILGAVCRYRRKIAWSTPRLWSLISISTGRYSNIPVVVEIARQWLDRSGGLLVSIGLRVAFPLAELGLPRFTGPMDYHSLIELVNQYSLRWETLDICVPSFDLFGFRGSWDKVPLLRSLRMSRCGPQLGSGFATKLDLHDTKLPNPEDLNLNNISPQLVVIAWNKLTRLTTVDVAPQDCVWVLSQSPQLTSCNLSWSPTMVVAMSIGETVSHPHLRNLVIACNRASILRRFFALTTFPGLQSLECREGFASDEIMWMLHRSLPPLVHLFIDAPASDVEQGRLIAVLRILPTLQHLEVNILTQAAPSPDTLFRLLAMTRIIHQDEHYFQTFLPALKSLTYNRRFAISGFSWSLIPEIFGRLEDVSNPRRRPLEKIALSFASYESVPLAYIPRASISRLLMLLGRGIGITIRFGDQKVNLDLVHLSAERALLRSEEVLFNLVTYQTYKRFWINAHNLMTGVPRTFNVQKCANCGVCNDFVSSQGRKLSVSCSKKRSDRCAACIKLKRIEARIHQVRKALDDLLEEHREARSQANHVHDPFLHRLPVEVVSSIFQLCLPPVLDDKILDMPREESTAPLVLGAVCRYWRKVVWTTPQLWSLITIRASEHSDLPVILQMTHDWLARSGSLPLVIGLSISWSKETYVEDRRQLRRHFRLFDLVNRYSKRWKVLDIHVPGSQLFRFRQGFKEFSLLQSLRLSNADRSIEEGGQHYNSDDHVLESGPERLYLDDVTPYSIGIVWRKLNRISISNVSHTDCLLILKYAPSLSCYEIQNMKLPIDWGIDKIQHDRLQRLIINCQSPFGSAFLRRVTLPSLEILECTGKLLEISIPAMLQRSSSILTRFILETSEVDQEKLISVLWAMHTLQRLEIRATRGNASSPDALLRLMASTAVMAQPGGSTSEFLPNLQHFAYRRPFASTGFAWSLIPDIFAPLSSQVNAQGRPLKTAIFCFGSCELVPGSFLSRKSIPRFLNLQKDVDLSIQFGDETTPADFIRLSANHHNISSR</sequence>
<evidence type="ECO:0000313" key="3">
    <source>
        <dbReference type="Proteomes" id="UP000284706"/>
    </source>
</evidence>
<keyword evidence="3" id="KW-1185">Reference proteome</keyword>
<comment type="caution">
    <text evidence="2">The sequence shown here is derived from an EMBL/GenBank/DDBJ whole genome shotgun (WGS) entry which is preliminary data.</text>
</comment>
<dbReference type="EMBL" id="NHYE01005231">
    <property type="protein sequence ID" value="PPQ75750.1"/>
    <property type="molecule type" value="Genomic_DNA"/>
</dbReference>
<dbReference type="Gene3D" id="3.80.10.10">
    <property type="entry name" value="Ribonuclease Inhibitor"/>
    <property type="match status" value="1"/>
</dbReference>
<dbReference type="SUPFAM" id="SSF52047">
    <property type="entry name" value="RNI-like"/>
    <property type="match status" value="1"/>
</dbReference>
<evidence type="ECO:0000256" key="1">
    <source>
        <dbReference type="SAM" id="Coils"/>
    </source>
</evidence>
<dbReference type="OrthoDB" id="3217549at2759"/>
<gene>
    <name evidence="2" type="ORF">CVT26_001671</name>
</gene>
<feature type="coiled-coil region" evidence="1">
    <location>
        <begin position="33"/>
        <end position="60"/>
    </location>
</feature>
<evidence type="ECO:0000313" key="2">
    <source>
        <dbReference type="EMBL" id="PPQ75750.1"/>
    </source>
</evidence>
<dbReference type="PANTHER" id="PTHR38926">
    <property type="entry name" value="F-BOX DOMAIN CONTAINING PROTEIN, EXPRESSED"/>
    <property type="match status" value="1"/>
</dbReference>
<feature type="coiled-coil region" evidence="1">
    <location>
        <begin position="607"/>
        <end position="634"/>
    </location>
</feature>
<proteinExistence type="predicted"/>
<reference evidence="2 3" key="1">
    <citation type="journal article" date="2018" name="Evol. Lett.">
        <title>Horizontal gene cluster transfer increased hallucinogenic mushroom diversity.</title>
        <authorList>
            <person name="Reynolds H.T."/>
            <person name="Vijayakumar V."/>
            <person name="Gluck-Thaler E."/>
            <person name="Korotkin H.B."/>
            <person name="Matheny P.B."/>
            <person name="Slot J.C."/>
        </authorList>
    </citation>
    <scope>NUCLEOTIDE SEQUENCE [LARGE SCALE GENOMIC DNA]</scope>
    <source>
        <strain evidence="2 3">SRW20</strain>
    </source>
</reference>